<comment type="function">
    <text evidence="11">Required for proper chemotaxis and phagocytosis; proper spatiotemporal control of F-actin levels in chemotaxing cells. Negative regulator of the PI3K (phosphatidylinositol 3 kinase) pathway. Predominantly phosphorylates serines and threonines and tyrosines at a lower level.</text>
</comment>
<dbReference type="GO" id="GO:0043050">
    <property type="term" value="P:nematode pharyngeal pumping"/>
    <property type="evidence" value="ECO:0007669"/>
    <property type="project" value="UniProtKB-ARBA"/>
</dbReference>
<dbReference type="CDD" id="cd11758">
    <property type="entry name" value="SH3_CRK_N"/>
    <property type="match status" value="1"/>
</dbReference>
<keyword evidence="8 16" id="KW-0547">Nucleotide-binding</keyword>
<dbReference type="EMBL" id="WNWW01000608">
    <property type="protein sequence ID" value="KAF3422992.1"/>
    <property type="molecule type" value="Genomic_DNA"/>
</dbReference>
<feature type="compositionally biased region" description="Polar residues" evidence="17">
    <location>
        <begin position="679"/>
        <end position="693"/>
    </location>
</feature>
<dbReference type="PROSITE" id="PS00108">
    <property type="entry name" value="PROTEIN_KINASE_ST"/>
    <property type="match status" value="1"/>
</dbReference>
<dbReference type="PROSITE" id="PS00107">
    <property type="entry name" value="PROTEIN_KINASE_ATP"/>
    <property type="match status" value="1"/>
</dbReference>
<dbReference type="Gene3D" id="3.30.200.20">
    <property type="entry name" value="Phosphorylase Kinase, domain 1"/>
    <property type="match status" value="1"/>
</dbReference>
<dbReference type="PANTHER" id="PTHR24346:SF110">
    <property type="entry name" value="NON-SPECIFIC SERINE_THREONINE PROTEIN KINASE"/>
    <property type="match status" value="1"/>
</dbReference>
<gene>
    <name evidence="21" type="ORF">E2986_12883</name>
</gene>
<dbReference type="SMART" id="SM00252">
    <property type="entry name" value="SH2"/>
    <property type="match status" value="1"/>
</dbReference>
<evidence type="ECO:0000256" key="17">
    <source>
        <dbReference type="SAM" id="MobiDB-lite"/>
    </source>
</evidence>
<protein>
    <recommendedName>
        <fullName evidence="3">non-specific serine/threonine protein kinase</fullName>
        <ecNumber evidence="3">2.7.11.1</ecNumber>
    </recommendedName>
</protein>
<dbReference type="SUPFAM" id="SSF50044">
    <property type="entry name" value="SH3-domain"/>
    <property type="match status" value="2"/>
</dbReference>
<keyword evidence="6" id="KW-0597">Phosphoprotein</keyword>
<evidence type="ECO:0000259" key="20">
    <source>
        <dbReference type="PROSITE" id="PS50011"/>
    </source>
</evidence>
<evidence type="ECO:0000256" key="8">
    <source>
        <dbReference type="ARBA" id="ARBA00022741"/>
    </source>
</evidence>
<dbReference type="SMART" id="SM00220">
    <property type="entry name" value="S_TKc"/>
    <property type="match status" value="1"/>
</dbReference>
<feature type="region of interest" description="Disordered" evidence="17">
    <location>
        <begin position="655"/>
        <end position="693"/>
    </location>
</feature>
<evidence type="ECO:0000313" key="22">
    <source>
        <dbReference type="Proteomes" id="UP000655588"/>
    </source>
</evidence>
<dbReference type="FunFam" id="3.30.200.20:FF:000136">
    <property type="entry name" value="Non-specific serine/threonine protein kinase"/>
    <property type="match status" value="1"/>
</dbReference>
<evidence type="ECO:0000256" key="12">
    <source>
        <dbReference type="ARBA" id="ARBA00047899"/>
    </source>
</evidence>
<dbReference type="CDD" id="cd11759">
    <property type="entry name" value="SH3_CRK_C"/>
    <property type="match status" value="1"/>
</dbReference>
<keyword evidence="5" id="KW-0723">Serine/threonine-protein kinase</keyword>
<dbReference type="InterPro" id="IPR028375">
    <property type="entry name" value="KA1/Ssp2_C"/>
</dbReference>
<evidence type="ECO:0000256" key="6">
    <source>
        <dbReference type="ARBA" id="ARBA00022553"/>
    </source>
</evidence>
<evidence type="ECO:0000256" key="13">
    <source>
        <dbReference type="ARBA" id="ARBA00048679"/>
    </source>
</evidence>
<dbReference type="Pfam" id="PF16579">
    <property type="entry name" value="AdenylateSensor"/>
    <property type="match status" value="1"/>
</dbReference>
<dbReference type="InterPro" id="IPR035458">
    <property type="entry name" value="CRK_SH3_C"/>
</dbReference>
<dbReference type="PROSITE" id="PS50002">
    <property type="entry name" value="SH3"/>
    <property type="match status" value="2"/>
</dbReference>
<dbReference type="AlphaFoldDB" id="A0A833S404"/>
<dbReference type="SUPFAM" id="SSF56112">
    <property type="entry name" value="Protein kinase-like (PK-like)"/>
    <property type="match status" value="1"/>
</dbReference>
<dbReference type="PROSITE" id="PS50001">
    <property type="entry name" value="SH2"/>
    <property type="match status" value="1"/>
</dbReference>
<dbReference type="GO" id="GO:1902531">
    <property type="term" value="P:regulation of intracellular signal transduction"/>
    <property type="evidence" value="ECO:0007669"/>
    <property type="project" value="UniProtKB-ARBA"/>
</dbReference>
<dbReference type="GO" id="GO:0009653">
    <property type="term" value="P:anatomical structure morphogenesis"/>
    <property type="evidence" value="ECO:0007669"/>
    <property type="project" value="UniProtKB-ARBA"/>
</dbReference>
<feature type="binding site" evidence="16">
    <location>
        <position position="48"/>
    </location>
    <ligand>
        <name>ATP</name>
        <dbReference type="ChEBI" id="CHEBI:30616"/>
    </ligand>
</feature>
<keyword evidence="14" id="KW-0727">SH2 domain</keyword>
<dbReference type="Pfam" id="PF00017">
    <property type="entry name" value="SH2"/>
    <property type="match status" value="1"/>
</dbReference>
<evidence type="ECO:0000256" key="7">
    <source>
        <dbReference type="ARBA" id="ARBA00022679"/>
    </source>
</evidence>
<dbReference type="PANTHER" id="PTHR24346">
    <property type="entry name" value="MAP/MICROTUBULE AFFINITY-REGULATING KINASE"/>
    <property type="match status" value="1"/>
</dbReference>
<dbReference type="GO" id="GO:0005524">
    <property type="term" value="F:ATP binding"/>
    <property type="evidence" value="ECO:0007669"/>
    <property type="project" value="UniProtKB-UniRule"/>
</dbReference>
<evidence type="ECO:0000256" key="3">
    <source>
        <dbReference type="ARBA" id="ARBA00012513"/>
    </source>
</evidence>
<comment type="similarity">
    <text evidence="1">Belongs to the protein kinase superfamily. CAMK Ser/Thr protein kinase family. SNF1 subfamily.</text>
</comment>
<dbReference type="GO" id="GO:0120025">
    <property type="term" value="C:plasma membrane bounded cell projection"/>
    <property type="evidence" value="ECO:0007669"/>
    <property type="project" value="UniProtKB-ARBA"/>
</dbReference>
<dbReference type="InterPro" id="IPR008271">
    <property type="entry name" value="Ser/Thr_kinase_AS"/>
</dbReference>
<keyword evidence="4 15" id="KW-0728">SH3 domain</keyword>
<evidence type="ECO:0000256" key="11">
    <source>
        <dbReference type="ARBA" id="ARBA00025089"/>
    </source>
</evidence>
<accession>A0A833S404</accession>
<dbReference type="EC" id="2.7.11.1" evidence="3"/>
<dbReference type="PROSITE" id="PS50011">
    <property type="entry name" value="PROTEIN_KINASE_DOM"/>
    <property type="match status" value="1"/>
</dbReference>
<dbReference type="GO" id="GO:0004679">
    <property type="term" value="F:AMP-activated protein kinase activity"/>
    <property type="evidence" value="ECO:0007669"/>
    <property type="project" value="UniProtKB-ARBA"/>
</dbReference>
<comment type="similarity">
    <text evidence="2">Belongs to the CRK family.</text>
</comment>
<evidence type="ECO:0000256" key="14">
    <source>
        <dbReference type="PROSITE-ProRule" id="PRU00191"/>
    </source>
</evidence>
<evidence type="ECO:0000256" key="15">
    <source>
        <dbReference type="PROSITE-ProRule" id="PRU00192"/>
    </source>
</evidence>
<keyword evidence="10 16" id="KW-0067">ATP-binding</keyword>
<dbReference type="Gene3D" id="2.30.30.40">
    <property type="entry name" value="SH3 Domains"/>
    <property type="match status" value="2"/>
</dbReference>
<dbReference type="PRINTS" id="PR00452">
    <property type="entry name" value="SH3DOMAIN"/>
</dbReference>
<dbReference type="PRINTS" id="PR00401">
    <property type="entry name" value="SH2DOMAIN"/>
</dbReference>
<dbReference type="GO" id="GO:0048468">
    <property type="term" value="P:cell development"/>
    <property type="evidence" value="ECO:0007669"/>
    <property type="project" value="UniProtKB-ARBA"/>
</dbReference>
<evidence type="ECO:0000256" key="4">
    <source>
        <dbReference type="ARBA" id="ARBA00022443"/>
    </source>
</evidence>
<dbReference type="Pfam" id="PF00069">
    <property type="entry name" value="Pkinase"/>
    <property type="match status" value="1"/>
</dbReference>
<dbReference type="InterPro" id="IPR035457">
    <property type="entry name" value="CRK_SH3_N"/>
</dbReference>
<dbReference type="CDD" id="cd14336">
    <property type="entry name" value="UBA_AID_AMPKalpha"/>
    <property type="match status" value="1"/>
</dbReference>
<feature type="domain" description="Protein kinase" evidence="20">
    <location>
        <begin position="19"/>
        <end position="267"/>
    </location>
</feature>
<evidence type="ECO:0000256" key="16">
    <source>
        <dbReference type="PROSITE-ProRule" id="PRU10141"/>
    </source>
</evidence>
<dbReference type="Gene3D" id="3.30.505.10">
    <property type="entry name" value="SH2 domain"/>
    <property type="match status" value="1"/>
</dbReference>
<dbReference type="Pfam" id="PF07653">
    <property type="entry name" value="SH3_2"/>
    <property type="match status" value="1"/>
</dbReference>
<reference evidence="21" key="1">
    <citation type="submission" date="2019-11" db="EMBL/GenBank/DDBJ databases">
        <title>The nuclear and mitochondrial genomes of Frieseomelitta varia - a highly eusocial stingless bee (Meliponini) with a permanently sterile worker caste.</title>
        <authorList>
            <person name="Freitas F.C.P."/>
            <person name="Lourenco A.P."/>
            <person name="Nunes F.M.F."/>
            <person name="Paschoal A.R."/>
            <person name="Abreu F.C.P."/>
            <person name="Barbin F.O."/>
            <person name="Bataglia L."/>
            <person name="Cardoso-Junior C.A.M."/>
            <person name="Cervoni M.S."/>
            <person name="Silva S.R."/>
            <person name="Dalarmi F."/>
            <person name="Del Lama M.A."/>
            <person name="Depintor T.S."/>
            <person name="Ferreira K.M."/>
            <person name="Goria P.S."/>
            <person name="Jaskot M.C."/>
            <person name="Lago D.C."/>
            <person name="Luna-Lucena D."/>
            <person name="Moda L.M."/>
            <person name="Nascimento L."/>
            <person name="Pedrino M."/>
            <person name="Rabico F.O."/>
            <person name="Sanches F.C."/>
            <person name="Santos D.E."/>
            <person name="Santos C.G."/>
            <person name="Vieira J."/>
            <person name="Lopes T.F."/>
            <person name="Barchuk A.R."/>
            <person name="Hartfelder K."/>
            <person name="Simoes Z.L.P."/>
            <person name="Bitondi M.M.G."/>
            <person name="Pinheiro D.G."/>
        </authorList>
    </citation>
    <scope>NUCLEOTIDE SEQUENCE</scope>
    <source>
        <strain evidence="21">USP_RPSP 00005682</strain>
        <tissue evidence="21">Whole individual</tissue>
    </source>
</reference>
<dbReference type="GO" id="GO:0035556">
    <property type="term" value="P:intracellular signal transduction"/>
    <property type="evidence" value="ECO:0007669"/>
    <property type="project" value="TreeGrafter"/>
</dbReference>
<feature type="domain" description="SH3" evidence="19">
    <location>
        <begin position="590"/>
        <end position="650"/>
    </location>
</feature>
<keyword evidence="22" id="KW-1185">Reference proteome</keyword>
<dbReference type="Gene3D" id="1.10.510.10">
    <property type="entry name" value="Transferase(Phosphotransferase) domain 1"/>
    <property type="match status" value="1"/>
</dbReference>
<dbReference type="InterPro" id="IPR036860">
    <property type="entry name" value="SH2_dom_sf"/>
</dbReference>
<dbReference type="InterPro" id="IPR001452">
    <property type="entry name" value="SH3_domain"/>
</dbReference>
<proteinExistence type="inferred from homology"/>
<evidence type="ECO:0000256" key="1">
    <source>
        <dbReference type="ARBA" id="ARBA00006234"/>
    </source>
</evidence>
<evidence type="ECO:0000256" key="10">
    <source>
        <dbReference type="ARBA" id="ARBA00022840"/>
    </source>
</evidence>
<dbReference type="FunFam" id="1.10.8.10:FF:000055">
    <property type="entry name" value="Non-specific serine/threonine protein kinase"/>
    <property type="match status" value="1"/>
</dbReference>
<dbReference type="Gene3D" id="3.30.310.80">
    <property type="entry name" value="Kinase associated domain 1, KA1"/>
    <property type="match status" value="1"/>
</dbReference>
<keyword evidence="7" id="KW-0808">Transferase</keyword>
<dbReference type="InterPro" id="IPR049020">
    <property type="entry name" value="PRKAA1/2_AID"/>
</dbReference>
<name>A0A833S404_9HYME</name>
<evidence type="ECO:0000256" key="9">
    <source>
        <dbReference type="ARBA" id="ARBA00022777"/>
    </source>
</evidence>
<dbReference type="SUPFAM" id="SSF103243">
    <property type="entry name" value="KA1-like"/>
    <property type="match status" value="1"/>
</dbReference>
<feature type="domain" description="SH3" evidence="19">
    <location>
        <begin position="698"/>
        <end position="759"/>
    </location>
</feature>
<sequence>MSEKTSSNQPQPIVKIGHYTLGQTLGVGTFGKVKIGEHVLTKHKVAVKILNRQKIKSLDVVGKIRREIQNLKLFRHPHIIKLYQVISSPTDIFMIMEYVSGGELFDYIVKHGKLKEYEARRFFQQIISGVDYCHRHMIVHRDLKPENLLLDHNLHVKIADFGLSNMMMDGEFLRTSCGSPNYAAPEVISGKLYAGPEVDIWSCGIILYALLCGTLPFDDEHVPTLFPGVFPIPEYLNKTVVSLLCHMLQVDPMKRTTIEDIKKHEWFQKDLPSYLFPSPVEQDASVIDIDAVNEVCEKFNVKEAEVHSALLGGDPHDQLAIAYHLIIDNKRIADEAAKAELKDFYVASSPPPVAFSPNDTSSSPLRPHPERIAPLRERQSSQGSTSSSIQGPRGTPVKRAKWHLGIRSQSKPNDIMNEVYRAMKALNFEWKIINAYSVRVRQKNKLTDRYSKMSLQLYQVDYKSYLLDFKSLSNEEEDIGRGKQPTVAVDDYRSIIYLTVVFFPLSWYFGAMSRQDASDLLMGEKEGGVFLVRDSTSIHGDFVLCVREDSKGDQIRYRIGDQTFPDIPNLLAFYKLHYLDTTPLIRPAPKKTQRVIAKYDFEGNDPDDLPFRKGEILTIISKDEEQWWTARNSLGQTGSVPVPYVQKYEEDSHSVIENNSRLESGGSSTTNSNSISASQMSYPESGQGTTRRSNIQRTLPAFAKVKQARVPNAYDKTALKLEVGDVIKVTKTNINGQWEGELHGKVGHFPFTHVEFVDNETGEDNQEI</sequence>
<dbReference type="Pfam" id="PF00018">
    <property type="entry name" value="SH3_1"/>
    <property type="match status" value="1"/>
</dbReference>
<feature type="compositionally biased region" description="Low complexity" evidence="17">
    <location>
        <begin position="664"/>
        <end position="678"/>
    </location>
</feature>
<evidence type="ECO:0000256" key="2">
    <source>
        <dbReference type="ARBA" id="ARBA00009756"/>
    </source>
</evidence>
<dbReference type="Pfam" id="PF21147">
    <property type="entry name" value="AMPK_alpha_AID"/>
    <property type="match status" value="1"/>
</dbReference>
<dbReference type="CDD" id="cd14079">
    <property type="entry name" value="STKc_AMPK_alpha"/>
    <property type="match status" value="1"/>
</dbReference>
<feature type="domain" description="SH2" evidence="18">
    <location>
        <begin position="507"/>
        <end position="588"/>
    </location>
</feature>
<dbReference type="InterPro" id="IPR036028">
    <property type="entry name" value="SH3-like_dom_sf"/>
</dbReference>
<dbReference type="Proteomes" id="UP000655588">
    <property type="component" value="Unassembled WGS sequence"/>
</dbReference>
<dbReference type="InterPro" id="IPR032270">
    <property type="entry name" value="AMPK_C"/>
</dbReference>
<comment type="caution">
    <text evidence="21">The sequence shown here is derived from an EMBL/GenBank/DDBJ whole genome shotgun (WGS) entry which is preliminary data.</text>
</comment>
<dbReference type="FunFam" id="1.10.510.10:FF:000079">
    <property type="entry name" value="Non-specific serine/threonine protein kinase"/>
    <property type="match status" value="1"/>
</dbReference>
<feature type="compositionally biased region" description="Low complexity" evidence="17">
    <location>
        <begin position="380"/>
        <end position="391"/>
    </location>
</feature>
<dbReference type="GO" id="GO:0005737">
    <property type="term" value="C:cytoplasm"/>
    <property type="evidence" value="ECO:0007669"/>
    <property type="project" value="UniProtKB-ARBA"/>
</dbReference>
<keyword evidence="9" id="KW-0418">Kinase</keyword>
<organism evidence="21 22">
    <name type="scientific">Frieseomelitta varia</name>
    <dbReference type="NCBI Taxonomy" id="561572"/>
    <lineage>
        <taxon>Eukaryota</taxon>
        <taxon>Metazoa</taxon>
        <taxon>Ecdysozoa</taxon>
        <taxon>Arthropoda</taxon>
        <taxon>Hexapoda</taxon>
        <taxon>Insecta</taxon>
        <taxon>Pterygota</taxon>
        <taxon>Neoptera</taxon>
        <taxon>Endopterygota</taxon>
        <taxon>Hymenoptera</taxon>
        <taxon>Apocrita</taxon>
        <taxon>Aculeata</taxon>
        <taxon>Apoidea</taxon>
        <taxon>Anthophila</taxon>
        <taxon>Apidae</taxon>
        <taxon>Frieseomelitta</taxon>
    </lineage>
</organism>
<dbReference type="SMART" id="SM00326">
    <property type="entry name" value="SH3"/>
    <property type="match status" value="2"/>
</dbReference>
<dbReference type="CDD" id="cd12122">
    <property type="entry name" value="AMPKA_C"/>
    <property type="match status" value="1"/>
</dbReference>
<dbReference type="Gene3D" id="1.10.8.10">
    <property type="entry name" value="DNA helicase RuvA subunit, C-terminal domain"/>
    <property type="match status" value="1"/>
</dbReference>
<dbReference type="InterPro" id="IPR017441">
    <property type="entry name" value="Protein_kinase_ATP_BS"/>
</dbReference>
<dbReference type="InterPro" id="IPR000980">
    <property type="entry name" value="SH2"/>
</dbReference>
<dbReference type="InterPro" id="IPR000719">
    <property type="entry name" value="Prot_kinase_dom"/>
</dbReference>
<evidence type="ECO:0000259" key="19">
    <source>
        <dbReference type="PROSITE" id="PS50002"/>
    </source>
</evidence>
<feature type="region of interest" description="Disordered" evidence="17">
    <location>
        <begin position="374"/>
        <end position="397"/>
    </location>
</feature>
<comment type="catalytic activity">
    <reaction evidence="12">
        <text>L-threonyl-[protein] + ATP = O-phospho-L-threonyl-[protein] + ADP + H(+)</text>
        <dbReference type="Rhea" id="RHEA:46608"/>
        <dbReference type="Rhea" id="RHEA-COMP:11060"/>
        <dbReference type="Rhea" id="RHEA-COMP:11605"/>
        <dbReference type="ChEBI" id="CHEBI:15378"/>
        <dbReference type="ChEBI" id="CHEBI:30013"/>
        <dbReference type="ChEBI" id="CHEBI:30616"/>
        <dbReference type="ChEBI" id="CHEBI:61977"/>
        <dbReference type="ChEBI" id="CHEBI:456216"/>
        <dbReference type="EC" id="2.7.11.1"/>
    </reaction>
</comment>
<comment type="catalytic activity">
    <reaction evidence="13">
        <text>L-seryl-[protein] + ATP = O-phospho-L-seryl-[protein] + ADP + H(+)</text>
        <dbReference type="Rhea" id="RHEA:17989"/>
        <dbReference type="Rhea" id="RHEA-COMP:9863"/>
        <dbReference type="Rhea" id="RHEA-COMP:11604"/>
        <dbReference type="ChEBI" id="CHEBI:15378"/>
        <dbReference type="ChEBI" id="CHEBI:29999"/>
        <dbReference type="ChEBI" id="CHEBI:30616"/>
        <dbReference type="ChEBI" id="CHEBI:83421"/>
        <dbReference type="ChEBI" id="CHEBI:456216"/>
        <dbReference type="EC" id="2.7.11.1"/>
    </reaction>
</comment>
<dbReference type="InterPro" id="IPR011009">
    <property type="entry name" value="Kinase-like_dom_sf"/>
</dbReference>
<evidence type="ECO:0000256" key="5">
    <source>
        <dbReference type="ARBA" id="ARBA00022527"/>
    </source>
</evidence>
<evidence type="ECO:0000313" key="21">
    <source>
        <dbReference type="EMBL" id="KAF3422992.1"/>
    </source>
</evidence>
<dbReference type="SUPFAM" id="SSF55550">
    <property type="entry name" value="SH2 domain"/>
    <property type="match status" value="1"/>
</dbReference>
<evidence type="ECO:0000259" key="18">
    <source>
        <dbReference type="PROSITE" id="PS50001"/>
    </source>
</evidence>